<reference evidence="2 3" key="1">
    <citation type="journal article" date="2024" name="Commun. Biol.">
        <title>Comparative genomic analysis of thermophilic fungi reveals convergent evolutionary adaptations and gene losses.</title>
        <authorList>
            <person name="Steindorff A.S."/>
            <person name="Aguilar-Pontes M.V."/>
            <person name="Robinson A.J."/>
            <person name="Andreopoulos B."/>
            <person name="LaButti K."/>
            <person name="Kuo A."/>
            <person name="Mondo S."/>
            <person name="Riley R."/>
            <person name="Otillar R."/>
            <person name="Haridas S."/>
            <person name="Lipzen A."/>
            <person name="Grimwood J."/>
            <person name="Schmutz J."/>
            <person name="Clum A."/>
            <person name="Reid I.D."/>
            <person name="Moisan M.C."/>
            <person name="Butler G."/>
            <person name="Nguyen T.T.M."/>
            <person name="Dewar K."/>
            <person name="Conant G."/>
            <person name="Drula E."/>
            <person name="Henrissat B."/>
            <person name="Hansel C."/>
            <person name="Singer S."/>
            <person name="Hutchinson M.I."/>
            <person name="de Vries R.P."/>
            <person name="Natvig D.O."/>
            <person name="Powell A.J."/>
            <person name="Tsang A."/>
            <person name="Grigoriev I.V."/>
        </authorList>
    </citation>
    <scope>NUCLEOTIDE SEQUENCE [LARGE SCALE GENOMIC DNA]</scope>
    <source>
        <strain evidence="2 3">ATCC 24622</strain>
    </source>
</reference>
<name>A0ABR3Y7S1_9PEZI</name>
<feature type="compositionally biased region" description="Basic and acidic residues" evidence="1">
    <location>
        <begin position="504"/>
        <end position="530"/>
    </location>
</feature>
<feature type="compositionally biased region" description="Basic and acidic residues" evidence="1">
    <location>
        <begin position="264"/>
        <end position="282"/>
    </location>
</feature>
<feature type="region of interest" description="Disordered" evidence="1">
    <location>
        <begin position="337"/>
        <end position="359"/>
    </location>
</feature>
<evidence type="ECO:0000313" key="3">
    <source>
        <dbReference type="Proteomes" id="UP001586593"/>
    </source>
</evidence>
<comment type="caution">
    <text evidence="2">The sequence shown here is derived from an EMBL/GenBank/DDBJ whole genome shotgun (WGS) entry which is preliminary data.</text>
</comment>
<feature type="region of interest" description="Disordered" evidence="1">
    <location>
        <begin position="445"/>
        <end position="466"/>
    </location>
</feature>
<evidence type="ECO:0000313" key="2">
    <source>
        <dbReference type="EMBL" id="KAL1884348.1"/>
    </source>
</evidence>
<gene>
    <name evidence="2" type="ORF">VTK73DRAFT_42</name>
</gene>
<feature type="region of interest" description="Disordered" evidence="1">
    <location>
        <begin position="478"/>
        <end position="550"/>
    </location>
</feature>
<accession>A0ABR3Y7S1</accession>
<dbReference type="Proteomes" id="UP001586593">
    <property type="component" value="Unassembled WGS sequence"/>
</dbReference>
<organism evidence="2 3">
    <name type="scientific">Phialemonium thermophilum</name>
    <dbReference type="NCBI Taxonomy" id="223376"/>
    <lineage>
        <taxon>Eukaryota</taxon>
        <taxon>Fungi</taxon>
        <taxon>Dikarya</taxon>
        <taxon>Ascomycota</taxon>
        <taxon>Pezizomycotina</taxon>
        <taxon>Sordariomycetes</taxon>
        <taxon>Sordariomycetidae</taxon>
        <taxon>Cephalothecales</taxon>
        <taxon>Cephalothecaceae</taxon>
        <taxon>Phialemonium</taxon>
    </lineage>
</organism>
<feature type="region of interest" description="Disordered" evidence="1">
    <location>
        <begin position="192"/>
        <end position="311"/>
    </location>
</feature>
<proteinExistence type="predicted"/>
<feature type="region of interest" description="Disordered" evidence="1">
    <location>
        <begin position="1"/>
        <end position="60"/>
    </location>
</feature>
<protein>
    <submittedName>
        <fullName evidence="2">Uncharacterized protein</fullName>
    </submittedName>
</protein>
<evidence type="ECO:0000256" key="1">
    <source>
        <dbReference type="SAM" id="MobiDB-lite"/>
    </source>
</evidence>
<feature type="compositionally biased region" description="Basic and acidic residues" evidence="1">
    <location>
        <begin position="16"/>
        <end position="25"/>
    </location>
</feature>
<sequence>MGSSKKTPAKAAKTAAESRKSERRVSASPPRTPASGKKRSVKEWNYTHVPPKPTETSKNGRFEGRNLITWTRPRMAEKLLLHIQYECSRYQVDLPWDSIAHRLHPGSSGGAIIQHLNRLRSQLVAEGHLVPPVPQKPGSTVTVNPSIRGYVRKYIEDNDTVTTRPVLFSEPLEDRKFNLPDAFDNKNVTGSFKRAQMGGTTPRRSGISKGKEKKTSNTLDVDTATLDRDSDEEYNPKADIKSTSLRRSCRPKMERSYIEQVDSGSDHEEYNADYCEESHEGNDNCSQRMAKPGDSANIPGTTDEEWDGGGNGNLTYEHYGYDRASTEDHGCDGGEIGSESVVPRVKHEPSTPTASRTLGYATPRNNFVQHYDYGHGNISVFNSYPHVPMGNEGDTSLSTPTHQNRQERHGLICGGYASPHTPVSVVPYQVAPPFLMPHYSPGSQHGNPYYSTPDPCNLSQEEEQMNSYGRTHVGSYLLGDMPDHGSAPVHQPSRQPAPYQDSWEESKQEVGSFSDREVAEVSIKDDDIHAHSVSPQMHEFIKDDSEEFTP</sequence>
<keyword evidence="3" id="KW-1185">Reference proteome</keyword>
<feature type="compositionally biased region" description="Low complexity" evidence="1">
    <location>
        <begin position="1"/>
        <end position="15"/>
    </location>
</feature>
<dbReference type="EMBL" id="JAZHXJ010000001">
    <property type="protein sequence ID" value="KAL1884348.1"/>
    <property type="molecule type" value="Genomic_DNA"/>
</dbReference>